<dbReference type="FunFam" id="3.50.50.60:FF:000021">
    <property type="entry name" value="Ubiquinone biosynthesis monooxygenase COQ6"/>
    <property type="match status" value="1"/>
</dbReference>
<dbReference type="GO" id="GO:0008682">
    <property type="term" value="F:3-demethoxyubiquinol 3-hydroxylase activity"/>
    <property type="evidence" value="ECO:0007669"/>
    <property type="project" value="TreeGrafter"/>
</dbReference>
<gene>
    <name evidence="10" type="ORF">SAMN05216361_2261</name>
</gene>
<organism evidence="10 11">
    <name type="scientific">Marisediminitalea aggregata</name>
    <dbReference type="NCBI Taxonomy" id="634436"/>
    <lineage>
        <taxon>Bacteria</taxon>
        <taxon>Pseudomonadati</taxon>
        <taxon>Pseudomonadota</taxon>
        <taxon>Gammaproteobacteria</taxon>
        <taxon>Alteromonadales</taxon>
        <taxon>Alteromonadaceae</taxon>
        <taxon>Marisediminitalea</taxon>
    </lineage>
</organism>
<proteinExistence type="inferred from homology"/>
<dbReference type="GO" id="GO:0006744">
    <property type="term" value="P:ubiquinone biosynthetic process"/>
    <property type="evidence" value="ECO:0007669"/>
    <property type="project" value="UniProtKB-UniPathway"/>
</dbReference>
<dbReference type="GO" id="GO:0071949">
    <property type="term" value="F:FAD binding"/>
    <property type="evidence" value="ECO:0007669"/>
    <property type="project" value="InterPro"/>
</dbReference>
<evidence type="ECO:0000256" key="2">
    <source>
        <dbReference type="ARBA" id="ARBA00004749"/>
    </source>
</evidence>
<dbReference type="EMBL" id="FQWD01000003">
    <property type="protein sequence ID" value="SHG44153.1"/>
    <property type="molecule type" value="Genomic_DNA"/>
</dbReference>
<dbReference type="RefSeq" id="WP_073322384.1">
    <property type="nucleotide sequence ID" value="NZ_FQWD01000003.1"/>
</dbReference>
<comment type="pathway">
    <text evidence="2">Cofactor biosynthesis; ubiquinone biosynthesis.</text>
</comment>
<evidence type="ECO:0000313" key="11">
    <source>
        <dbReference type="Proteomes" id="UP000184520"/>
    </source>
</evidence>
<evidence type="ECO:0000256" key="6">
    <source>
        <dbReference type="ARBA" id="ARBA00023002"/>
    </source>
</evidence>
<evidence type="ECO:0000313" key="10">
    <source>
        <dbReference type="EMBL" id="SHG44153.1"/>
    </source>
</evidence>
<dbReference type="Pfam" id="PF01494">
    <property type="entry name" value="FAD_binding_3"/>
    <property type="match status" value="1"/>
</dbReference>
<comment type="cofactor">
    <cofactor evidence="1">
        <name>FAD</name>
        <dbReference type="ChEBI" id="CHEBI:57692"/>
    </cofactor>
</comment>
<keyword evidence="11" id="KW-1185">Reference proteome</keyword>
<dbReference type="InterPro" id="IPR036188">
    <property type="entry name" value="FAD/NAD-bd_sf"/>
</dbReference>
<evidence type="ECO:0000259" key="9">
    <source>
        <dbReference type="Pfam" id="PF01494"/>
    </source>
</evidence>
<keyword evidence="5" id="KW-0274">FAD</keyword>
<dbReference type="Gene3D" id="3.50.50.60">
    <property type="entry name" value="FAD/NAD(P)-binding domain"/>
    <property type="match status" value="2"/>
</dbReference>
<dbReference type="UniPathway" id="UPA00232"/>
<dbReference type="PRINTS" id="PR00420">
    <property type="entry name" value="RNGMNOXGNASE"/>
</dbReference>
<reference evidence="11" key="1">
    <citation type="submission" date="2016-11" db="EMBL/GenBank/DDBJ databases">
        <authorList>
            <person name="Varghese N."/>
            <person name="Submissions S."/>
        </authorList>
    </citation>
    <scope>NUCLEOTIDE SEQUENCE [LARGE SCALE GENOMIC DNA]</scope>
    <source>
        <strain evidence="11">CGMCC 1.8995</strain>
    </source>
</reference>
<dbReference type="Proteomes" id="UP000184520">
    <property type="component" value="Unassembled WGS sequence"/>
</dbReference>
<dbReference type="NCBIfam" id="TIGR01988">
    <property type="entry name" value="Ubi-OHases"/>
    <property type="match status" value="1"/>
</dbReference>
<dbReference type="SUPFAM" id="SSF51905">
    <property type="entry name" value="FAD/NAD(P)-binding domain"/>
    <property type="match status" value="1"/>
</dbReference>
<evidence type="ECO:0000256" key="4">
    <source>
        <dbReference type="ARBA" id="ARBA00022630"/>
    </source>
</evidence>
<dbReference type="OrthoDB" id="9769565at2"/>
<feature type="domain" description="FAD-binding" evidence="9">
    <location>
        <begin position="3"/>
        <end position="312"/>
    </location>
</feature>
<protein>
    <submittedName>
        <fullName evidence="10">2-octaprenyl-3-methyl-6-methoxy-1,4-benzoquinol hydroxylase</fullName>
    </submittedName>
</protein>
<accession>A0A1M5JVV8</accession>
<keyword evidence="4" id="KW-0285">Flavoprotein</keyword>
<dbReference type="PANTHER" id="PTHR43876">
    <property type="entry name" value="UBIQUINONE BIOSYNTHESIS MONOOXYGENASE COQ6, MITOCHONDRIAL"/>
    <property type="match status" value="1"/>
</dbReference>
<evidence type="ECO:0000256" key="1">
    <source>
        <dbReference type="ARBA" id="ARBA00001974"/>
    </source>
</evidence>
<sequence length="389" mass="42951">MFDFCINGAGMVGAATALGLARAGYSVALIEQRPPQPFSAEQPPDLRMSAISMASVNLLDELGAWSHIEAMRVRPYHGLSVWEHPDCRTDFVAQEVGYDLLGYFVENRIIQLGCHAALKSYDNVTWFSPARIEHIERNDTQPVQITLDDNSTLTCQWLIGADGAESQVRQAAGIGISGWQYQQQAMGITVQFDEPVDGITWQQFTPQGPRALLPMHENFASLIWYDTPDILKDLKRQSNAQIKESIVAHFPPLPGDFEVLNCAAFTLIRRHASQYVLPGVILVGDAAHTINPLAGQGVNLGFKDIKALLAVLSDKPDLASTTCLKMLQEDYEQPRQRDNALMMSAMDGFYSTFSNDVGPLKLLRNGLLKLAHHSGPVKQQVLKYAMGLS</sequence>
<evidence type="ECO:0000256" key="7">
    <source>
        <dbReference type="ARBA" id="ARBA00023033"/>
    </source>
</evidence>
<dbReference type="PANTHER" id="PTHR43876:SF10">
    <property type="entry name" value="3-DEMETHOXYUBIQUINOL 3-HYDROXYLASE"/>
    <property type="match status" value="1"/>
</dbReference>
<evidence type="ECO:0000256" key="5">
    <source>
        <dbReference type="ARBA" id="ARBA00022827"/>
    </source>
</evidence>
<dbReference type="InterPro" id="IPR002938">
    <property type="entry name" value="FAD-bd"/>
</dbReference>
<dbReference type="STRING" id="634436.SAMN05216361_2261"/>
<keyword evidence="7" id="KW-0503">Monooxygenase</keyword>
<dbReference type="InterPro" id="IPR010971">
    <property type="entry name" value="UbiH/COQ6"/>
</dbReference>
<dbReference type="InterPro" id="IPR051205">
    <property type="entry name" value="UbiH/COQ6_monooxygenase"/>
</dbReference>
<keyword evidence="6" id="KW-0560">Oxidoreductase</keyword>
<comment type="similarity">
    <text evidence="3">Belongs to the UbiH/COQ6 family.</text>
</comment>
<comment type="subunit">
    <text evidence="8">Component of the Ubi complex metabolon, which regroups five ubiquinone biosynthesis proteins (UbiE, UbiF, UbiG, UbiH and UbiI) and two accessory factors (UbiK and the lipid-binding protein UbiJ).</text>
</comment>
<evidence type="ECO:0000256" key="3">
    <source>
        <dbReference type="ARBA" id="ARBA00005349"/>
    </source>
</evidence>
<name>A0A1M5JVV8_9ALTE</name>
<dbReference type="AlphaFoldDB" id="A0A1M5JVV8"/>
<dbReference type="GO" id="GO:0110142">
    <property type="term" value="C:ubiquinone biosynthesis complex"/>
    <property type="evidence" value="ECO:0007669"/>
    <property type="project" value="UniProtKB-ARBA"/>
</dbReference>
<evidence type="ECO:0000256" key="8">
    <source>
        <dbReference type="ARBA" id="ARBA00065734"/>
    </source>
</evidence>